<proteinExistence type="predicted"/>
<evidence type="ECO:0000313" key="3">
    <source>
        <dbReference type="EMBL" id="VUZ46540.1"/>
    </source>
</evidence>
<evidence type="ECO:0000313" key="4">
    <source>
        <dbReference type="Proteomes" id="UP000321570"/>
    </source>
</evidence>
<gene>
    <name evidence="3" type="ORF">WMSIL1_LOCUS6628</name>
</gene>
<name>A0A564YH49_HYMDI</name>
<dbReference type="InterPro" id="IPR041426">
    <property type="entry name" value="Mos1_HTH"/>
</dbReference>
<protein>
    <recommendedName>
        <fullName evidence="2">Mos1 transposase HTH domain-containing protein</fullName>
    </recommendedName>
</protein>
<evidence type="ECO:0000256" key="1">
    <source>
        <dbReference type="SAM" id="MobiDB-lite"/>
    </source>
</evidence>
<feature type="compositionally biased region" description="Low complexity" evidence="1">
    <location>
        <begin position="77"/>
        <end position="93"/>
    </location>
</feature>
<dbReference type="Gene3D" id="1.10.10.1450">
    <property type="match status" value="1"/>
</dbReference>
<sequence>LFLALTYTPNKEQIRYILLSEFHKGNTASSAVKTLKGTCGNDVVNKKTFRRRSSAGGFKKEDFSLKDDEPSAECSKNSIPSNSKLPLSSNLHY</sequence>
<dbReference type="Pfam" id="PF17906">
    <property type="entry name" value="HTH_48"/>
    <property type="match status" value="1"/>
</dbReference>
<feature type="non-terminal residue" evidence="3">
    <location>
        <position position="1"/>
    </location>
</feature>
<feature type="domain" description="Mos1 transposase HTH" evidence="2">
    <location>
        <begin position="11"/>
        <end position="52"/>
    </location>
</feature>
<reference evidence="3 4" key="1">
    <citation type="submission" date="2019-07" db="EMBL/GenBank/DDBJ databases">
        <authorList>
            <person name="Jastrzebski P J."/>
            <person name="Paukszto L."/>
            <person name="Jastrzebski P J."/>
        </authorList>
    </citation>
    <scope>NUCLEOTIDE SEQUENCE [LARGE SCALE GENOMIC DNA]</scope>
    <source>
        <strain evidence="3 4">WMS-il1</strain>
    </source>
</reference>
<evidence type="ECO:0000259" key="2">
    <source>
        <dbReference type="Pfam" id="PF17906"/>
    </source>
</evidence>
<feature type="region of interest" description="Disordered" evidence="1">
    <location>
        <begin position="60"/>
        <end position="93"/>
    </location>
</feature>
<dbReference type="Proteomes" id="UP000321570">
    <property type="component" value="Unassembled WGS sequence"/>
</dbReference>
<dbReference type="EMBL" id="CABIJS010000222">
    <property type="protein sequence ID" value="VUZ46540.1"/>
    <property type="molecule type" value="Genomic_DNA"/>
</dbReference>
<keyword evidence="4" id="KW-1185">Reference proteome</keyword>
<organism evidence="3 4">
    <name type="scientific">Hymenolepis diminuta</name>
    <name type="common">Rat tapeworm</name>
    <dbReference type="NCBI Taxonomy" id="6216"/>
    <lineage>
        <taxon>Eukaryota</taxon>
        <taxon>Metazoa</taxon>
        <taxon>Spiralia</taxon>
        <taxon>Lophotrochozoa</taxon>
        <taxon>Platyhelminthes</taxon>
        <taxon>Cestoda</taxon>
        <taxon>Eucestoda</taxon>
        <taxon>Cyclophyllidea</taxon>
        <taxon>Hymenolepididae</taxon>
        <taxon>Hymenolepis</taxon>
    </lineage>
</organism>
<dbReference type="AlphaFoldDB" id="A0A564YH49"/>
<accession>A0A564YH49</accession>
<feature type="compositionally biased region" description="Basic and acidic residues" evidence="1">
    <location>
        <begin position="60"/>
        <end position="69"/>
    </location>
</feature>